<keyword evidence="1" id="KW-0812">Transmembrane</keyword>
<feature type="transmembrane region" description="Helical" evidence="1">
    <location>
        <begin position="24"/>
        <end position="40"/>
    </location>
</feature>
<protein>
    <submittedName>
        <fullName evidence="2">Unannotated protein</fullName>
    </submittedName>
</protein>
<dbReference type="EMBL" id="CAEZZF010000004">
    <property type="protein sequence ID" value="CAB4743390.1"/>
    <property type="molecule type" value="Genomic_DNA"/>
</dbReference>
<evidence type="ECO:0000313" key="2">
    <source>
        <dbReference type="EMBL" id="CAB4743390.1"/>
    </source>
</evidence>
<organism evidence="2">
    <name type="scientific">freshwater metagenome</name>
    <dbReference type="NCBI Taxonomy" id="449393"/>
    <lineage>
        <taxon>unclassified sequences</taxon>
        <taxon>metagenomes</taxon>
        <taxon>ecological metagenomes</taxon>
    </lineage>
</organism>
<dbReference type="AlphaFoldDB" id="A0A6J6T8D5"/>
<proteinExistence type="predicted"/>
<sequence length="149" mass="16424">MFAIYLCAIPMCIADCKSHRIPNIYLMVMFYVICCERVFRGVGSIEFLTLCALSLVGLNVIIRIGMGDVKLIFLICLALNLDRFSQLLTLLTAVSLVALATIVLHSVRAGQIPVTIALAPSIFIGTWLYLGARNTPLLQEYADALVNSW</sequence>
<keyword evidence="1" id="KW-0472">Membrane</keyword>
<feature type="transmembrane region" description="Helical" evidence="1">
    <location>
        <begin position="112"/>
        <end position="130"/>
    </location>
</feature>
<feature type="transmembrane region" description="Helical" evidence="1">
    <location>
        <begin position="47"/>
        <end position="66"/>
    </location>
</feature>
<gene>
    <name evidence="2" type="ORF">UFOPK2837_00147</name>
</gene>
<keyword evidence="1" id="KW-1133">Transmembrane helix</keyword>
<feature type="transmembrane region" description="Helical" evidence="1">
    <location>
        <begin position="86"/>
        <end position="105"/>
    </location>
</feature>
<accession>A0A6J6T8D5</accession>
<name>A0A6J6T8D5_9ZZZZ</name>
<evidence type="ECO:0000256" key="1">
    <source>
        <dbReference type="SAM" id="Phobius"/>
    </source>
</evidence>
<reference evidence="2" key="1">
    <citation type="submission" date="2020-05" db="EMBL/GenBank/DDBJ databases">
        <authorList>
            <person name="Chiriac C."/>
            <person name="Salcher M."/>
            <person name="Ghai R."/>
            <person name="Kavagutti S V."/>
        </authorList>
    </citation>
    <scope>NUCLEOTIDE SEQUENCE</scope>
</reference>